<dbReference type="GO" id="GO:0005886">
    <property type="term" value="C:plasma membrane"/>
    <property type="evidence" value="ECO:0007669"/>
    <property type="project" value="UniProtKB-SubCell"/>
</dbReference>
<keyword evidence="9" id="KW-0675">Receptor</keyword>
<dbReference type="InterPro" id="IPR055015">
    <property type="entry name" value="GCX_COOH"/>
</dbReference>
<evidence type="ECO:0000256" key="4">
    <source>
        <dbReference type="ARBA" id="ARBA00022692"/>
    </source>
</evidence>
<comment type="caution">
    <text evidence="14">The sequence shown here is derived from an EMBL/GenBank/DDBJ whole genome shotgun (WGS) entry which is preliminary data.</text>
</comment>
<dbReference type="InterPro" id="IPR007110">
    <property type="entry name" value="Ig-like_dom"/>
</dbReference>
<gene>
    <name evidence="14" type="ORF">CRP01_02550</name>
</gene>
<evidence type="ECO:0000256" key="11">
    <source>
        <dbReference type="ARBA" id="ARBA00037847"/>
    </source>
</evidence>
<feature type="domain" description="Ig-like" evidence="13">
    <location>
        <begin position="798"/>
        <end position="882"/>
    </location>
</feature>
<proteinExistence type="predicted"/>
<evidence type="ECO:0000313" key="14">
    <source>
        <dbReference type="EMBL" id="PHN08221.1"/>
    </source>
</evidence>
<dbReference type="PROSITE" id="PS50835">
    <property type="entry name" value="IG_LIKE"/>
    <property type="match status" value="2"/>
</dbReference>
<dbReference type="SMART" id="SM00409">
    <property type="entry name" value="IG"/>
    <property type="match status" value="2"/>
</dbReference>
<dbReference type="NCBIfam" id="TIGR04183">
    <property type="entry name" value="Por_Secre_tail"/>
    <property type="match status" value="1"/>
</dbReference>
<evidence type="ECO:0000256" key="8">
    <source>
        <dbReference type="ARBA" id="ARBA00023136"/>
    </source>
</evidence>
<evidence type="ECO:0000313" key="15">
    <source>
        <dbReference type="Proteomes" id="UP000223913"/>
    </source>
</evidence>
<keyword evidence="3" id="KW-0433">Leucine-rich repeat</keyword>
<feature type="domain" description="Ig-like" evidence="13">
    <location>
        <begin position="435"/>
        <end position="509"/>
    </location>
</feature>
<dbReference type="SMART" id="SM00369">
    <property type="entry name" value="LRR_TYP"/>
    <property type="match status" value="9"/>
</dbReference>
<dbReference type="SUPFAM" id="SSF52058">
    <property type="entry name" value="L domain-like"/>
    <property type="match status" value="2"/>
</dbReference>
<sequence>MNRSLQFFCSVLLGLFFLLPGLSAASHPAIANAKPSGNAGFAFSPEREADSLVLVTLYNATDGPNWRNTWDLNQPMDTWYGIQLNAAGQVVCIDMDGVVSCAGPHELGAGNGLKGTLPDLDLPQLRYLNLWRNNVSGALPNFTSLPELVFLDLGENNFDSQLPALDLPKLETLLIDRCNFSGPFPTFNLPALKELDITSNNFTAIPDLVGVPALERLTLSGNNYTGNIPDFSNIPNLKYLFLGYTTIEGPIPDFSNLPILEEFTIARSNINAPLTDFSNLPNLKKLEIGDSKISGTISDFSNLPNLTRLSLRRNQLEGAIPDFSNLPNLIFLIVEWNQLTGSIPEFSSCPKLQWIVLSYNQLSGPLPALANLQQLTHFFVGGNNLEGLVPDYQYLSAFFYFIMVENHFTFEDILPNFEALSTNLTGGFTYYLQKPILRDTTITVPENTSYSLELMIDDTVSTNVYTWYKNDELLRTIIGQNTLDFASFQYGDAGNYRCEVTNPNAPELTLQTENIQLEISNLSCRTMDSLTLVSFYETTNGPNWINTWDLTQPMATWFGVELNEAGCVYRIDLDGIADFGNFTGGSGNNLMGEMPDLQLPHLIYLDLGANALAGALPDFSGMGKLLYLYLGNNNFTGNLPDFSMLPELVILDVSVNFLTGSIPDFSNLPQLQRLELISTRFNVPMPDFSGIPKLERLNITNNNMPGPIPNFSNLPVLRSLFMGANKFTCLPDFNLCDSLSLIYIHQNELSCSLPDLTHLPLFRKLWIQNNDLTFEDLLPGFDQLAGQFPNPDNFIYAPQRIITYDDPDRQAVEGELATINLEFDEEIASNIYSWYKDGELYRVIEGTNKLSFVPAELEDAGDYYCLITNPNVPDLTLQTTIFSLSVQPVEGLICDDEDLTLGPGSIPNDIYRAAFTLDANGLISPDTTVGMVAGEQIRLLPGFHAAAGATFRAFIEPCEIITPPQARTLPEVLQTDQKAVSRLEIFPNPGKARTTLLYRLPKTTNVKILLVDLNGRSRVISDRSNASAGDHELSIDLRELHAGIYVVQLITDEGKKDLKLVVLD</sequence>
<keyword evidence="6" id="KW-0677">Repeat</keyword>
<feature type="chain" id="PRO_5013379472" description="Ig-like domain-containing protein" evidence="12">
    <location>
        <begin position="25"/>
        <end position="1064"/>
    </location>
</feature>
<dbReference type="InterPro" id="IPR013783">
    <property type="entry name" value="Ig-like_fold"/>
</dbReference>
<keyword evidence="15" id="KW-1185">Reference proteome</keyword>
<dbReference type="RefSeq" id="WP_099148423.1">
    <property type="nucleotide sequence ID" value="NZ_PDUD01000002.1"/>
</dbReference>
<dbReference type="InterPro" id="IPR026444">
    <property type="entry name" value="Secre_tail"/>
</dbReference>
<name>A0A2D0NIA2_FLAN2</name>
<dbReference type="OrthoDB" id="905070at2"/>
<dbReference type="AlphaFoldDB" id="A0A2D0NIA2"/>
<dbReference type="Gene3D" id="3.80.10.10">
    <property type="entry name" value="Ribonuclease Inhibitor"/>
    <property type="match status" value="4"/>
</dbReference>
<evidence type="ECO:0000256" key="1">
    <source>
        <dbReference type="ARBA" id="ARBA00004236"/>
    </source>
</evidence>
<dbReference type="SMART" id="SM00364">
    <property type="entry name" value="LRR_BAC"/>
    <property type="match status" value="9"/>
</dbReference>
<organism evidence="14 15">
    <name type="scientific">Flavilitoribacter nigricans (strain ATCC 23147 / DSM 23189 / NBRC 102662 / NCIMB 1420 / SS-2)</name>
    <name type="common">Lewinella nigricans</name>
    <dbReference type="NCBI Taxonomy" id="1122177"/>
    <lineage>
        <taxon>Bacteria</taxon>
        <taxon>Pseudomonadati</taxon>
        <taxon>Bacteroidota</taxon>
        <taxon>Saprospiria</taxon>
        <taxon>Saprospirales</taxon>
        <taxon>Lewinellaceae</taxon>
        <taxon>Flavilitoribacter</taxon>
    </lineage>
</organism>
<dbReference type="NCBIfam" id="NF045639">
    <property type="entry name" value="GCX_COOH"/>
    <property type="match status" value="1"/>
</dbReference>
<dbReference type="Proteomes" id="UP000223913">
    <property type="component" value="Unassembled WGS sequence"/>
</dbReference>
<dbReference type="InterPro" id="IPR032675">
    <property type="entry name" value="LRR_dom_sf"/>
</dbReference>
<feature type="signal peptide" evidence="12">
    <location>
        <begin position="1"/>
        <end position="24"/>
    </location>
</feature>
<dbReference type="PANTHER" id="PTHR48052">
    <property type="entry name" value="UNNAMED PRODUCT"/>
    <property type="match status" value="1"/>
</dbReference>
<evidence type="ECO:0000256" key="3">
    <source>
        <dbReference type="ARBA" id="ARBA00022614"/>
    </source>
</evidence>
<reference evidence="14 15" key="1">
    <citation type="submission" date="2017-10" db="EMBL/GenBank/DDBJ databases">
        <title>The draft genome sequence of Lewinella nigricans NBRC 102662.</title>
        <authorList>
            <person name="Wang K."/>
        </authorList>
    </citation>
    <scope>NUCLEOTIDE SEQUENCE [LARGE SCALE GENOMIC DNA]</scope>
    <source>
        <strain evidence="14 15">NBRC 102662</strain>
    </source>
</reference>
<evidence type="ECO:0000256" key="12">
    <source>
        <dbReference type="SAM" id="SignalP"/>
    </source>
</evidence>
<dbReference type="CDD" id="cd00096">
    <property type="entry name" value="Ig"/>
    <property type="match status" value="2"/>
</dbReference>
<evidence type="ECO:0000256" key="5">
    <source>
        <dbReference type="ARBA" id="ARBA00022729"/>
    </source>
</evidence>
<keyword evidence="8" id="KW-0472">Membrane</keyword>
<dbReference type="InterPro" id="IPR003599">
    <property type="entry name" value="Ig_sub"/>
</dbReference>
<protein>
    <recommendedName>
        <fullName evidence="13">Ig-like domain-containing protein</fullName>
    </recommendedName>
</protein>
<evidence type="ECO:0000256" key="6">
    <source>
        <dbReference type="ARBA" id="ARBA00022737"/>
    </source>
</evidence>
<keyword evidence="5 12" id="KW-0732">Signal</keyword>
<dbReference type="SUPFAM" id="SSF48726">
    <property type="entry name" value="Immunoglobulin"/>
    <property type="match status" value="2"/>
</dbReference>
<accession>A0A2D0NIA2</accession>
<keyword evidence="7" id="KW-1133">Transmembrane helix</keyword>
<dbReference type="Gene3D" id="2.60.40.10">
    <property type="entry name" value="Immunoglobulins"/>
    <property type="match status" value="2"/>
</dbReference>
<dbReference type="InterPro" id="IPR003591">
    <property type="entry name" value="Leu-rich_rpt_typical-subtyp"/>
</dbReference>
<dbReference type="InterPro" id="IPR036179">
    <property type="entry name" value="Ig-like_dom_sf"/>
</dbReference>
<comment type="subcellular location">
    <subcellularLocation>
        <location evidence="1">Cell membrane</location>
    </subcellularLocation>
    <subcellularLocation>
        <location evidence="11">Endomembrane system</location>
        <topology evidence="11">Single-pass membrane protein</topology>
    </subcellularLocation>
</comment>
<evidence type="ECO:0000259" key="13">
    <source>
        <dbReference type="PROSITE" id="PS50835"/>
    </source>
</evidence>
<dbReference type="Pfam" id="PF18962">
    <property type="entry name" value="Por_Secre_tail"/>
    <property type="match status" value="1"/>
</dbReference>
<keyword evidence="2" id="KW-1003">Cell membrane</keyword>
<keyword evidence="10" id="KW-0325">Glycoprotein</keyword>
<dbReference type="PANTHER" id="PTHR48052:SF92">
    <property type="entry name" value="LEUCINE-RICH REPEAT-CONTAINING N-TERMINAL PLANT-TYPE DOMAIN-CONTAINING PROTEIN"/>
    <property type="match status" value="1"/>
</dbReference>
<evidence type="ECO:0000256" key="10">
    <source>
        <dbReference type="ARBA" id="ARBA00023180"/>
    </source>
</evidence>
<dbReference type="GO" id="GO:0012505">
    <property type="term" value="C:endomembrane system"/>
    <property type="evidence" value="ECO:0007669"/>
    <property type="project" value="UniProtKB-SubCell"/>
</dbReference>
<evidence type="ECO:0000256" key="9">
    <source>
        <dbReference type="ARBA" id="ARBA00023170"/>
    </source>
</evidence>
<evidence type="ECO:0000256" key="7">
    <source>
        <dbReference type="ARBA" id="ARBA00022989"/>
    </source>
</evidence>
<evidence type="ECO:0000256" key="2">
    <source>
        <dbReference type="ARBA" id="ARBA00022475"/>
    </source>
</evidence>
<keyword evidence="4" id="KW-0812">Transmembrane</keyword>
<dbReference type="EMBL" id="PDUD01000002">
    <property type="protein sequence ID" value="PHN08221.1"/>
    <property type="molecule type" value="Genomic_DNA"/>
</dbReference>